<feature type="domain" description="Transposase IS66 central" evidence="3">
    <location>
        <begin position="227"/>
        <end position="511"/>
    </location>
</feature>
<evidence type="ECO:0000259" key="4">
    <source>
        <dbReference type="Pfam" id="PF13005"/>
    </source>
</evidence>
<gene>
    <name evidence="6" type="ORF">L21SP2_0348</name>
    <name evidence="7" type="ORF">L21SP2_2071</name>
</gene>
<dbReference type="PATRIC" id="fig|1307761.3.peg.2063"/>
<dbReference type="KEGG" id="slr:L21SP2_2071"/>
<dbReference type="InterPro" id="IPR024463">
    <property type="entry name" value="Transposase_TnpC_homeodom"/>
</dbReference>
<dbReference type="AlphaFoldDB" id="V5WDY4"/>
<organism evidence="6 8">
    <name type="scientific">Salinispira pacifica</name>
    <dbReference type="NCBI Taxonomy" id="1307761"/>
    <lineage>
        <taxon>Bacteria</taxon>
        <taxon>Pseudomonadati</taxon>
        <taxon>Spirochaetota</taxon>
        <taxon>Spirochaetia</taxon>
        <taxon>Spirochaetales</taxon>
        <taxon>Spirochaetaceae</taxon>
        <taxon>Salinispira</taxon>
    </lineage>
</organism>
<feature type="domain" description="Transposase IS66 zinc-finger binding" evidence="4">
    <location>
        <begin position="169"/>
        <end position="210"/>
    </location>
</feature>
<dbReference type="EMBL" id="CP006939">
    <property type="protein sequence ID" value="AHC15438.1"/>
    <property type="molecule type" value="Genomic_DNA"/>
</dbReference>
<dbReference type="InterPro" id="IPR004291">
    <property type="entry name" value="Transposase_IS66_central"/>
</dbReference>
<proteinExistence type="predicted"/>
<dbReference type="RefSeq" id="WP_024266717.1">
    <property type="nucleotide sequence ID" value="NC_023035.1"/>
</dbReference>
<evidence type="ECO:0000259" key="5">
    <source>
        <dbReference type="Pfam" id="PF13007"/>
    </source>
</evidence>
<dbReference type="Proteomes" id="UP000018680">
    <property type="component" value="Chromosome"/>
</dbReference>
<dbReference type="EMBL" id="CP006939">
    <property type="protein sequence ID" value="AHC13784.1"/>
    <property type="molecule type" value="Genomic_DNA"/>
</dbReference>
<feature type="region of interest" description="Disordered" evidence="2">
    <location>
        <begin position="119"/>
        <end position="156"/>
    </location>
</feature>
<dbReference type="PANTHER" id="PTHR33678">
    <property type="entry name" value="BLL1576 PROTEIN"/>
    <property type="match status" value="1"/>
</dbReference>
<feature type="compositionally biased region" description="Polar residues" evidence="2">
    <location>
        <begin position="129"/>
        <end position="141"/>
    </location>
</feature>
<keyword evidence="8" id="KW-1185">Reference proteome</keyword>
<dbReference type="Pfam" id="PF13007">
    <property type="entry name" value="LZ_Tnp_IS66"/>
    <property type="match status" value="1"/>
</dbReference>
<dbReference type="Pfam" id="PF13005">
    <property type="entry name" value="zf-IS66"/>
    <property type="match status" value="1"/>
</dbReference>
<evidence type="ECO:0000256" key="1">
    <source>
        <dbReference type="SAM" id="Coils"/>
    </source>
</evidence>
<dbReference type="STRING" id="1307761.L21SP2_0348"/>
<evidence type="ECO:0000313" key="8">
    <source>
        <dbReference type="Proteomes" id="UP000018680"/>
    </source>
</evidence>
<dbReference type="HOGENOM" id="CLU_023034_0_2_12"/>
<dbReference type="eggNOG" id="COG4974">
    <property type="taxonomic scope" value="Bacteria"/>
</dbReference>
<dbReference type="InterPro" id="IPR024474">
    <property type="entry name" value="Znf_dom_IS66"/>
</dbReference>
<reference evidence="6 8" key="1">
    <citation type="journal article" date="2015" name="Stand. Genomic Sci.">
        <title>Complete genome sequence and description of Salinispira pacifica gen. nov., sp. nov., a novel spirochaete isolated form a hypersaline microbial mat.</title>
        <authorList>
            <person name="Ben Hania W."/>
            <person name="Joseph M."/>
            <person name="Schumann P."/>
            <person name="Bunk B."/>
            <person name="Fiebig A."/>
            <person name="Sproer C."/>
            <person name="Klenk H.P."/>
            <person name="Fardeau M.L."/>
            <person name="Spring S."/>
        </authorList>
    </citation>
    <scope>NUCLEOTIDE SEQUENCE [LARGE SCALE GENOMIC DNA]</scope>
    <source>
        <strain evidence="6 8">L21-RPul-D2</strain>
    </source>
</reference>
<feature type="coiled-coil region" evidence="1">
    <location>
        <begin position="61"/>
        <end position="88"/>
    </location>
</feature>
<evidence type="ECO:0000259" key="3">
    <source>
        <dbReference type="Pfam" id="PF03050"/>
    </source>
</evidence>
<name>V5WDY4_9SPIO</name>
<dbReference type="Pfam" id="PF03050">
    <property type="entry name" value="DDE_Tnp_IS66"/>
    <property type="match status" value="1"/>
</dbReference>
<feature type="domain" description="Transposase TnpC homeodomain" evidence="5">
    <location>
        <begin position="78"/>
        <end position="159"/>
    </location>
</feature>
<evidence type="ECO:0000313" key="7">
    <source>
        <dbReference type="EMBL" id="AHC15438.1"/>
    </source>
</evidence>
<accession>V5WDY4</accession>
<protein>
    <submittedName>
        <fullName evidence="6">Mobile element protein</fullName>
    </submittedName>
</protein>
<evidence type="ECO:0000256" key="2">
    <source>
        <dbReference type="SAM" id="MobiDB-lite"/>
    </source>
</evidence>
<dbReference type="KEGG" id="slr:L21SP2_0348"/>
<dbReference type="OrthoDB" id="357621at2"/>
<dbReference type="NCBIfam" id="NF033517">
    <property type="entry name" value="transpos_IS66"/>
    <property type="match status" value="1"/>
</dbReference>
<sequence length="574" mass="64778">MEARDLLQIIRTHGASAHDSSVLDAADQLETALASQNRDLTTVHTLLSREQQEHILTRKLLAQTREEMAQAREEMAVLEEKLRIELARRYGKSSEKWKPTELETAHLFTEAEMLMVQPQSENPLEEDVPQSTSKPSQNQKKTASRGKRERLPDDLERETTILDIAEDQKICSECGREKQLIGKEVSEQLEMKPIEFYVKRIVRKTYACSCGNCGVEAAAAPAAVYPKSIMGDTVIAQVVASKYCDGLPFYRQERVLQRSGISISQQTMARAASRTADVFAPLVDLIGSELQRYPVVCADETRLRVLKDNGIKKDGTSYMWVAAGERAGHRLVRFLYEDGSRGANAARQLIGNFSGTLMCDGYGTYPAAVSDLPITLAACFAHVRRKFNDVLKGDRRNPQAQEAMKMIRELYAIEKDASGLDSEQILSIRQNRAKPVFDSFRLWLYEEGKRIPPKSALGRAVSYSVNLIDRLEIYLYNPSVPIDNNRAENAIRPFVVGRKAWLFNTESHGAKTSAALYTLIESAKANHLEPMHYLLFLFRCYQHFGEHAMPWQNLIPAPNLREYASEIGIKWGFD</sequence>
<dbReference type="PANTHER" id="PTHR33678:SF2">
    <property type="match status" value="1"/>
</dbReference>
<dbReference type="InterPro" id="IPR052344">
    <property type="entry name" value="Transposase-related"/>
</dbReference>
<keyword evidence="1" id="KW-0175">Coiled coil</keyword>
<evidence type="ECO:0000313" key="6">
    <source>
        <dbReference type="EMBL" id="AHC13784.1"/>
    </source>
</evidence>